<evidence type="ECO:0000313" key="2">
    <source>
        <dbReference type="Proteomes" id="UP000006028"/>
    </source>
</evidence>
<dbReference type="BioCyc" id="FCF748224-HMP:GTSS-2513-MONOMER"/>
<protein>
    <submittedName>
        <fullName evidence="1">Uncharacterized protein</fullName>
    </submittedName>
</protein>
<organism evidence="1 2">
    <name type="scientific">Faecalibacterium cf. prausnitzii KLE1255</name>
    <dbReference type="NCBI Taxonomy" id="748224"/>
    <lineage>
        <taxon>Bacteria</taxon>
        <taxon>Bacillati</taxon>
        <taxon>Bacillota</taxon>
        <taxon>Clostridia</taxon>
        <taxon>Eubacteriales</taxon>
        <taxon>Oscillospiraceae</taxon>
        <taxon>Faecalibacterium</taxon>
    </lineage>
</organism>
<sequence>MVDLIQSQHGFLPLFLSFPALRLFHPQSLYFWLIMHVSQYRLTKLICQMNFLHT</sequence>
<name>E2ZIX3_9FIRM</name>
<proteinExistence type="predicted"/>
<comment type="caution">
    <text evidence="1">The sequence shown here is derived from an EMBL/GenBank/DDBJ whole genome shotgun (WGS) entry which is preliminary data.</text>
</comment>
<reference evidence="1 2" key="1">
    <citation type="submission" date="2010-08" db="EMBL/GenBank/DDBJ databases">
        <authorList>
            <person name="Weinstock G."/>
            <person name="Sodergren E."/>
            <person name="Clifton S."/>
            <person name="Fulton L."/>
            <person name="Fulton B."/>
            <person name="Courtney L."/>
            <person name="Fronick C."/>
            <person name="Harrison M."/>
            <person name="Strong C."/>
            <person name="Farmer C."/>
            <person name="Delahaunty K."/>
            <person name="Markovic C."/>
            <person name="Hall O."/>
            <person name="Minx P."/>
            <person name="Tomlinson C."/>
            <person name="Mitreva M."/>
            <person name="Hou S."/>
            <person name="Chen J."/>
            <person name="Wollam A."/>
            <person name="Pepin K.H."/>
            <person name="Johnson M."/>
            <person name="Bhonagiri V."/>
            <person name="Zhang X."/>
            <person name="Suruliraj S."/>
            <person name="Warren W."/>
            <person name="Chinwalla A."/>
            <person name="Mardis E.R."/>
            <person name="Wilson R.K."/>
        </authorList>
    </citation>
    <scope>NUCLEOTIDE SEQUENCE [LARGE SCALE GENOMIC DNA]</scope>
    <source>
        <strain evidence="1 2">KLE1255</strain>
    </source>
</reference>
<accession>E2ZIX3</accession>
<gene>
    <name evidence="1" type="ORF">HMPREF9436_01620</name>
</gene>
<dbReference type="HOGENOM" id="CLU_3043567_0_0_9"/>
<evidence type="ECO:0000313" key="1">
    <source>
        <dbReference type="EMBL" id="EFQ06871.1"/>
    </source>
</evidence>
<dbReference type="STRING" id="748224.HMPREF9436_01620"/>
<dbReference type="Proteomes" id="UP000006028">
    <property type="component" value="Unassembled WGS sequence"/>
</dbReference>
<dbReference type="AlphaFoldDB" id="E2ZIX3"/>
<dbReference type="EMBL" id="AECU01000122">
    <property type="protein sequence ID" value="EFQ06871.1"/>
    <property type="molecule type" value="Genomic_DNA"/>
</dbReference>